<evidence type="ECO:0000313" key="1">
    <source>
        <dbReference type="EMBL" id="WDF81845.1"/>
    </source>
</evidence>
<reference evidence="1 2" key="1">
    <citation type="submission" date="2023-02" db="EMBL/GenBank/DDBJ databases">
        <title>Genome sequence of Lacticaseibacillus sp. KACC 23028.</title>
        <authorList>
            <person name="Kim S."/>
            <person name="Heo J."/>
            <person name="Kwon S.-W."/>
        </authorList>
    </citation>
    <scope>NUCLEOTIDE SEQUENCE [LARGE SCALE GENOMIC DNA]</scope>
    <source>
        <strain evidence="1 2">KACC 23028</strain>
    </source>
</reference>
<proteinExistence type="predicted"/>
<organism evidence="1 2">
    <name type="scientific">Lacticaseibacillus pabuli</name>
    <dbReference type="NCBI Taxonomy" id="3025672"/>
    <lineage>
        <taxon>Bacteria</taxon>
        <taxon>Bacillati</taxon>
        <taxon>Bacillota</taxon>
        <taxon>Bacilli</taxon>
        <taxon>Lactobacillales</taxon>
        <taxon>Lactobacillaceae</taxon>
        <taxon>Lacticaseibacillus</taxon>
    </lineage>
</organism>
<dbReference type="EMBL" id="CP117884">
    <property type="protein sequence ID" value="WDF81845.1"/>
    <property type="molecule type" value="Genomic_DNA"/>
</dbReference>
<name>A0ABY7WRU9_9LACO</name>
<dbReference type="Proteomes" id="UP001220377">
    <property type="component" value="Chromosome"/>
</dbReference>
<accession>A0ABY7WRU9</accession>
<keyword evidence="2" id="KW-1185">Reference proteome</keyword>
<gene>
    <name evidence="1" type="ORF">PQ472_07885</name>
</gene>
<protein>
    <submittedName>
        <fullName evidence="1">Uncharacterized protein</fullName>
    </submittedName>
</protein>
<dbReference type="RefSeq" id="WP_274258881.1">
    <property type="nucleotide sequence ID" value="NZ_CP117884.1"/>
</dbReference>
<sequence>MAKTSSGKYGQGKYGYGKRHYDGTGIDDSYVVIGLASGKVMTMGTKADCFKWINSKSSSYWETQPNGRRISKWKSGLSEAVNIFRIVHDADRFETRQARQRYGIEENWK</sequence>
<evidence type="ECO:0000313" key="2">
    <source>
        <dbReference type="Proteomes" id="UP001220377"/>
    </source>
</evidence>